<dbReference type="InterPro" id="IPR032820">
    <property type="entry name" value="ATPase_put"/>
</dbReference>
<dbReference type="Proteomes" id="UP000531251">
    <property type="component" value="Unassembled WGS sequence"/>
</dbReference>
<gene>
    <name evidence="2" type="ORF">GGR89_000751</name>
</gene>
<feature type="transmembrane region" description="Helical" evidence="1">
    <location>
        <begin position="44"/>
        <end position="62"/>
    </location>
</feature>
<keyword evidence="1" id="KW-0812">Transmembrane</keyword>
<evidence type="ECO:0000313" key="3">
    <source>
        <dbReference type="Proteomes" id="UP000531251"/>
    </source>
</evidence>
<proteinExistence type="predicted"/>
<dbReference type="EMBL" id="JAATJB010000002">
    <property type="protein sequence ID" value="NJB96451.1"/>
    <property type="molecule type" value="Genomic_DNA"/>
</dbReference>
<sequence length="97" mass="10513">MLALSDDPIRSDLDRRIADAKAAVREGQTPVRKPGKGYKQGSRVLAELIGAPLGGGVIGFALDRWLGTSPWGLLILLVLSVIVAFRNIYKISKERAE</sequence>
<organism evidence="2 3">
    <name type="scientific">Sphingomonas trueperi</name>
    <dbReference type="NCBI Taxonomy" id="53317"/>
    <lineage>
        <taxon>Bacteria</taxon>
        <taxon>Pseudomonadati</taxon>
        <taxon>Pseudomonadota</taxon>
        <taxon>Alphaproteobacteria</taxon>
        <taxon>Sphingomonadales</taxon>
        <taxon>Sphingomonadaceae</taxon>
        <taxon>Sphingomonas</taxon>
    </lineage>
</organism>
<feature type="transmembrane region" description="Helical" evidence="1">
    <location>
        <begin position="68"/>
        <end position="89"/>
    </location>
</feature>
<name>A0A7X6BC19_9SPHN</name>
<evidence type="ECO:0000313" key="2">
    <source>
        <dbReference type="EMBL" id="NJB96451.1"/>
    </source>
</evidence>
<evidence type="ECO:0000256" key="1">
    <source>
        <dbReference type="SAM" id="Phobius"/>
    </source>
</evidence>
<dbReference type="Pfam" id="PF09527">
    <property type="entry name" value="ATPase_gene1"/>
    <property type="match status" value="1"/>
</dbReference>
<reference evidence="2 3" key="1">
    <citation type="submission" date="2020-03" db="EMBL/GenBank/DDBJ databases">
        <title>Genomic Encyclopedia of Type Strains, Phase IV (KMG-IV): sequencing the most valuable type-strain genomes for metagenomic binning, comparative biology and taxonomic classification.</title>
        <authorList>
            <person name="Goeker M."/>
        </authorList>
    </citation>
    <scope>NUCLEOTIDE SEQUENCE [LARGE SCALE GENOMIC DNA]</scope>
    <source>
        <strain evidence="2 3">DSM 7225</strain>
    </source>
</reference>
<protein>
    <submittedName>
        <fullName evidence="2">ATP synthase protein I</fullName>
    </submittedName>
</protein>
<keyword evidence="1" id="KW-0472">Membrane</keyword>
<accession>A0A7X6BC19</accession>
<dbReference type="RefSeq" id="WP_425338738.1">
    <property type="nucleotide sequence ID" value="NZ_JAATJB010000002.1"/>
</dbReference>
<keyword evidence="1" id="KW-1133">Transmembrane helix</keyword>
<comment type="caution">
    <text evidence="2">The sequence shown here is derived from an EMBL/GenBank/DDBJ whole genome shotgun (WGS) entry which is preliminary data.</text>
</comment>
<dbReference type="AlphaFoldDB" id="A0A7X6BC19"/>
<keyword evidence="3" id="KW-1185">Reference proteome</keyword>